<keyword evidence="1" id="KW-1133">Transmembrane helix</keyword>
<dbReference type="AlphaFoldDB" id="A0AA39Y9E3"/>
<organism evidence="2 3">
    <name type="scientific">Cercophora newfieldiana</name>
    <dbReference type="NCBI Taxonomy" id="92897"/>
    <lineage>
        <taxon>Eukaryota</taxon>
        <taxon>Fungi</taxon>
        <taxon>Dikarya</taxon>
        <taxon>Ascomycota</taxon>
        <taxon>Pezizomycotina</taxon>
        <taxon>Sordariomycetes</taxon>
        <taxon>Sordariomycetidae</taxon>
        <taxon>Sordariales</taxon>
        <taxon>Lasiosphaeriaceae</taxon>
        <taxon>Cercophora</taxon>
    </lineage>
</organism>
<accession>A0AA39Y9E3</accession>
<gene>
    <name evidence="2" type="ORF">B0T16DRAFT_116022</name>
</gene>
<protein>
    <submittedName>
        <fullName evidence="2">Uncharacterized protein</fullName>
    </submittedName>
</protein>
<evidence type="ECO:0000256" key="1">
    <source>
        <dbReference type="SAM" id="Phobius"/>
    </source>
</evidence>
<evidence type="ECO:0000313" key="3">
    <source>
        <dbReference type="Proteomes" id="UP001174936"/>
    </source>
</evidence>
<name>A0AA39Y9E3_9PEZI</name>
<reference evidence="2" key="1">
    <citation type="submission" date="2023-06" db="EMBL/GenBank/DDBJ databases">
        <title>Genome-scale phylogeny and comparative genomics of the fungal order Sordariales.</title>
        <authorList>
            <consortium name="Lawrence Berkeley National Laboratory"/>
            <person name="Hensen N."/>
            <person name="Bonometti L."/>
            <person name="Westerberg I."/>
            <person name="Brannstrom I.O."/>
            <person name="Guillou S."/>
            <person name="Cros-Aarteil S."/>
            <person name="Calhoun S."/>
            <person name="Haridas S."/>
            <person name="Kuo A."/>
            <person name="Mondo S."/>
            <person name="Pangilinan J."/>
            <person name="Riley R."/>
            <person name="Labutti K."/>
            <person name="Andreopoulos B."/>
            <person name="Lipzen A."/>
            <person name="Chen C."/>
            <person name="Yanf M."/>
            <person name="Daum C."/>
            <person name="Ng V."/>
            <person name="Clum A."/>
            <person name="Steindorff A."/>
            <person name="Ohm R."/>
            <person name="Martin F."/>
            <person name="Silar P."/>
            <person name="Natvig D."/>
            <person name="Lalanne C."/>
            <person name="Gautier V."/>
            <person name="Ament-Velasquez S.L."/>
            <person name="Kruys A."/>
            <person name="Hutchinson M.I."/>
            <person name="Powell A.J."/>
            <person name="Barry K."/>
            <person name="Miller A.N."/>
            <person name="Grigoriev I.V."/>
            <person name="Debuchy R."/>
            <person name="Gladieux P."/>
            <person name="Thoren M.H."/>
            <person name="Johannesson H."/>
        </authorList>
    </citation>
    <scope>NUCLEOTIDE SEQUENCE</scope>
    <source>
        <strain evidence="2">SMH2532-1</strain>
    </source>
</reference>
<keyword evidence="1" id="KW-0472">Membrane</keyword>
<comment type="caution">
    <text evidence="2">The sequence shown here is derived from an EMBL/GenBank/DDBJ whole genome shotgun (WGS) entry which is preliminary data.</text>
</comment>
<keyword evidence="1" id="KW-0812">Transmembrane</keyword>
<keyword evidence="3" id="KW-1185">Reference proteome</keyword>
<sequence>MIMAEPVGHGRTATTFRVKNISRIRKRNSVMATAMQIFCSFFLLFIVSTFLELKLIASICTVLGNNGGFVSFTNNFLTVHRCESLASYMVPRRITNTDISVSVFVLIGRASVISRQAPEIDDDGRLSLGTAC</sequence>
<dbReference type="EMBL" id="JAULSV010000003">
    <property type="protein sequence ID" value="KAK0648482.1"/>
    <property type="molecule type" value="Genomic_DNA"/>
</dbReference>
<dbReference type="Proteomes" id="UP001174936">
    <property type="component" value="Unassembled WGS sequence"/>
</dbReference>
<proteinExistence type="predicted"/>
<evidence type="ECO:0000313" key="2">
    <source>
        <dbReference type="EMBL" id="KAK0648482.1"/>
    </source>
</evidence>
<feature type="transmembrane region" description="Helical" evidence="1">
    <location>
        <begin position="29"/>
        <end position="51"/>
    </location>
</feature>